<gene>
    <name evidence="2" type="ORF">LJ725_09910</name>
</gene>
<dbReference type="Proteomes" id="UP001198862">
    <property type="component" value="Unassembled WGS sequence"/>
</dbReference>
<evidence type="ECO:0000313" key="3">
    <source>
        <dbReference type="Proteomes" id="UP001198862"/>
    </source>
</evidence>
<dbReference type="SUPFAM" id="SSF52317">
    <property type="entry name" value="Class I glutamine amidotransferase-like"/>
    <property type="match status" value="1"/>
</dbReference>
<organism evidence="2 3">
    <name type="scientific">Reyranella aquatilis</name>
    <dbReference type="NCBI Taxonomy" id="2035356"/>
    <lineage>
        <taxon>Bacteria</taxon>
        <taxon>Pseudomonadati</taxon>
        <taxon>Pseudomonadota</taxon>
        <taxon>Alphaproteobacteria</taxon>
        <taxon>Hyphomicrobiales</taxon>
        <taxon>Reyranellaceae</taxon>
        <taxon>Reyranella</taxon>
    </lineage>
</organism>
<dbReference type="CDD" id="cd01745">
    <property type="entry name" value="GATase1_2"/>
    <property type="match status" value="1"/>
</dbReference>
<evidence type="ECO:0000313" key="2">
    <source>
        <dbReference type="EMBL" id="MCC8429284.1"/>
    </source>
</evidence>
<feature type="region of interest" description="Disordered" evidence="1">
    <location>
        <begin position="145"/>
        <end position="165"/>
    </location>
</feature>
<accession>A0ABS8KTE3</accession>
<comment type="caution">
    <text evidence="2">The sequence shown here is derived from an EMBL/GenBank/DDBJ whole genome shotgun (WGS) entry which is preliminary data.</text>
</comment>
<dbReference type="Gene3D" id="3.40.50.880">
    <property type="match status" value="1"/>
</dbReference>
<feature type="compositionally biased region" description="Basic and acidic residues" evidence="1">
    <location>
        <begin position="145"/>
        <end position="158"/>
    </location>
</feature>
<keyword evidence="3" id="KW-1185">Reference proteome</keyword>
<dbReference type="PROSITE" id="PS51273">
    <property type="entry name" value="GATASE_TYPE_1"/>
    <property type="match status" value="1"/>
</dbReference>
<dbReference type="InterPro" id="IPR029062">
    <property type="entry name" value="Class_I_gatase-like"/>
</dbReference>
<keyword evidence="2" id="KW-0378">Hydrolase</keyword>
<sequence length="271" mass="29283">MNRSSSRPLIGVSACLKENGRGGWHHTVGDKYVQAALRAAGGMPVLIPAIGPEFDDEPGFVAAMDRLLDSLDGVLLTGSPSNVEPHHYGKESRAGTEHDRARDATTLPLIRHAIDRGVPLFAICRGLQEVNVALGGSLHQHVHEVEGRRDHRSPKSPDMDVNYAPTHDIDVTEGGLLHKLLGERRVKVNSLHAQGVDVLAPRARVEATCCDDGQIEALSVPDAPGFVLALQWHPEYKALSNPVSMKLFDAFSSACRARMTARSAPLLRAAE</sequence>
<dbReference type="InterPro" id="IPR044668">
    <property type="entry name" value="PuuD-like"/>
</dbReference>
<reference evidence="2 3" key="1">
    <citation type="submission" date="2021-11" db="EMBL/GenBank/DDBJ databases">
        <authorList>
            <person name="Lee D.-H."/>
            <person name="Kim S.-B."/>
        </authorList>
    </citation>
    <scope>NUCLEOTIDE SEQUENCE [LARGE SCALE GENOMIC DNA]</scope>
    <source>
        <strain evidence="2 3">KCTC 52223</strain>
    </source>
</reference>
<dbReference type="GO" id="GO:0016787">
    <property type="term" value="F:hydrolase activity"/>
    <property type="evidence" value="ECO:0007669"/>
    <property type="project" value="UniProtKB-KW"/>
</dbReference>
<dbReference type="PANTHER" id="PTHR43235">
    <property type="entry name" value="GLUTAMINE AMIDOTRANSFERASE PB2B2.05-RELATED"/>
    <property type="match status" value="1"/>
</dbReference>
<dbReference type="RefSeq" id="WP_230550491.1">
    <property type="nucleotide sequence ID" value="NZ_JAJISD010000003.1"/>
</dbReference>
<dbReference type="PANTHER" id="PTHR43235:SF1">
    <property type="entry name" value="GLUTAMINE AMIDOTRANSFERASE PB2B2.05-RELATED"/>
    <property type="match status" value="1"/>
</dbReference>
<feature type="compositionally biased region" description="Basic and acidic residues" evidence="1">
    <location>
        <begin position="84"/>
        <end position="101"/>
    </location>
</feature>
<protein>
    <submittedName>
        <fullName evidence="2">Gamma-glutamyl-gamma-aminobutyrate hydrolase family protein</fullName>
    </submittedName>
</protein>
<dbReference type="InterPro" id="IPR011697">
    <property type="entry name" value="Peptidase_C26"/>
</dbReference>
<proteinExistence type="predicted"/>
<evidence type="ECO:0000256" key="1">
    <source>
        <dbReference type="SAM" id="MobiDB-lite"/>
    </source>
</evidence>
<feature type="region of interest" description="Disordered" evidence="1">
    <location>
        <begin position="79"/>
        <end position="101"/>
    </location>
</feature>
<dbReference type="EMBL" id="JAJISD010000003">
    <property type="protein sequence ID" value="MCC8429284.1"/>
    <property type="molecule type" value="Genomic_DNA"/>
</dbReference>
<dbReference type="Pfam" id="PF07722">
    <property type="entry name" value="Peptidase_C26"/>
    <property type="match status" value="1"/>
</dbReference>
<name>A0ABS8KTE3_9HYPH</name>